<dbReference type="EMBL" id="CM031809">
    <property type="protein sequence ID" value="KAG6669958.1"/>
    <property type="molecule type" value="Genomic_DNA"/>
</dbReference>
<dbReference type="InterPro" id="IPR054722">
    <property type="entry name" value="PolX-like_BBD"/>
</dbReference>
<dbReference type="AlphaFoldDB" id="A0A8T1RT54"/>
<sequence>MGYEDKFRVWCDYCNKPRHTRETCRKLHGKPANWKSSKFGTSGSNYIAPRANEAKVNFLSVEQVDHLLQLLKSTPTSGPPTGFLAQTGNTPSTYSCGLTLAPWIIDSGASNHMTSTSQFFQSYYPCPGNKKVKIADGSFSSIAGTGSVQISEKIDLKYVLHVPKLACNLLSVSKLLEDSNFRVIFFDSHCEFQDQLSGRMIGSARMIDGLYYFDETLFNIKQV</sequence>
<evidence type="ECO:0000259" key="1">
    <source>
        <dbReference type="Pfam" id="PF22936"/>
    </source>
</evidence>
<dbReference type="PANTHER" id="PTHR34222:SF40">
    <property type="match status" value="1"/>
</dbReference>
<dbReference type="PANTHER" id="PTHR34222">
    <property type="entry name" value="GAG_PRE-INTEGRS DOMAIN-CONTAINING PROTEIN"/>
    <property type="match status" value="1"/>
</dbReference>
<name>A0A8T1RT54_CARIL</name>
<organism evidence="2 3">
    <name type="scientific">Carya illinoinensis</name>
    <name type="common">Pecan</name>
    <dbReference type="NCBI Taxonomy" id="32201"/>
    <lineage>
        <taxon>Eukaryota</taxon>
        <taxon>Viridiplantae</taxon>
        <taxon>Streptophyta</taxon>
        <taxon>Embryophyta</taxon>
        <taxon>Tracheophyta</taxon>
        <taxon>Spermatophyta</taxon>
        <taxon>Magnoliopsida</taxon>
        <taxon>eudicotyledons</taxon>
        <taxon>Gunneridae</taxon>
        <taxon>Pentapetalae</taxon>
        <taxon>rosids</taxon>
        <taxon>fabids</taxon>
        <taxon>Fagales</taxon>
        <taxon>Juglandaceae</taxon>
        <taxon>Carya</taxon>
    </lineage>
</organism>
<comment type="caution">
    <text evidence="2">The sequence shown here is derived from an EMBL/GenBank/DDBJ whole genome shotgun (WGS) entry which is preliminary data.</text>
</comment>
<dbReference type="Pfam" id="PF22936">
    <property type="entry name" value="Pol_BBD"/>
    <property type="match status" value="1"/>
</dbReference>
<protein>
    <recommendedName>
        <fullName evidence="1">Retrovirus-related Pol polyprotein from transposon TNT 1-94-like beta-barrel domain-containing protein</fullName>
    </recommendedName>
</protein>
<dbReference type="Proteomes" id="UP000811609">
    <property type="component" value="Chromosome 1"/>
</dbReference>
<keyword evidence="3" id="KW-1185">Reference proteome</keyword>
<feature type="domain" description="Retrovirus-related Pol polyprotein from transposon TNT 1-94-like beta-barrel" evidence="1">
    <location>
        <begin position="103"/>
        <end position="177"/>
    </location>
</feature>
<evidence type="ECO:0000313" key="2">
    <source>
        <dbReference type="EMBL" id="KAG6669958.1"/>
    </source>
</evidence>
<accession>A0A8T1RT54</accession>
<proteinExistence type="predicted"/>
<gene>
    <name evidence="2" type="ORF">CIPAW_01G278500</name>
</gene>
<reference evidence="2" key="1">
    <citation type="submission" date="2020-12" db="EMBL/GenBank/DDBJ databases">
        <title>WGS assembly of Carya illinoinensis cv. Pawnee.</title>
        <authorList>
            <person name="Platts A."/>
            <person name="Shu S."/>
            <person name="Wright S."/>
            <person name="Barry K."/>
            <person name="Edger P."/>
            <person name="Pires J.C."/>
            <person name="Schmutz J."/>
        </authorList>
    </citation>
    <scope>NUCLEOTIDE SEQUENCE</scope>
    <source>
        <tissue evidence="2">Leaf</tissue>
    </source>
</reference>
<evidence type="ECO:0000313" key="3">
    <source>
        <dbReference type="Proteomes" id="UP000811609"/>
    </source>
</evidence>